<gene>
    <name evidence="2" type="ORF">KM029_26545</name>
</gene>
<dbReference type="RefSeq" id="WP_144077033.1">
    <property type="nucleotide sequence ID" value="NZ_CP076130.1"/>
</dbReference>
<name>A0ABX8H5S1_9BACT</name>
<sequence length="62" mass="6852">MIKRNMSSILTILAMVLLLNSTDFSKLDINSEDSWESISALLIIIASIALIIFNESTGKSKH</sequence>
<feature type="transmembrane region" description="Helical" evidence="1">
    <location>
        <begin position="34"/>
        <end position="53"/>
    </location>
</feature>
<evidence type="ECO:0000313" key="2">
    <source>
        <dbReference type="EMBL" id="QWG10535.1"/>
    </source>
</evidence>
<organism evidence="2 3">
    <name type="scientific">Flammeovirga kamogawensis</name>
    <dbReference type="NCBI Taxonomy" id="373891"/>
    <lineage>
        <taxon>Bacteria</taxon>
        <taxon>Pseudomonadati</taxon>
        <taxon>Bacteroidota</taxon>
        <taxon>Cytophagia</taxon>
        <taxon>Cytophagales</taxon>
        <taxon>Flammeovirgaceae</taxon>
        <taxon>Flammeovirga</taxon>
    </lineage>
</organism>
<keyword evidence="2" id="KW-0614">Plasmid</keyword>
<keyword evidence="1" id="KW-0812">Transmembrane</keyword>
<evidence type="ECO:0000313" key="3">
    <source>
        <dbReference type="Proteomes" id="UP000682802"/>
    </source>
</evidence>
<evidence type="ECO:0000256" key="1">
    <source>
        <dbReference type="SAM" id="Phobius"/>
    </source>
</evidence>
<geneLocation type="plasmid" evidence="2 3">
    <name>p1</name>
</geneLocation>
<keyword evidence="3" id="KW-1185">Reference proteome</keyword>
<keyword evidence="1" id="KW-0472">Membrane</keyword>
<accession>A0ABX8H5S1</accession>
<protein>
    <submittedName>
        <fullName evidence="2">Uncharacterized protein</fullName>
    </submittedName>
</protein>
<dbReference type="Proteomes" id="UP000682802">
    <property type="component" value="Plasmid p1"/>
</dbReference>
<keyword evidence="1" id="KW-1133">Transmembrane helix</keyword>
<proteinExistence type="predicted"/>
<dbReference type="EMBL" id="CP076130">
    <property type="protein sequence ID" value="QWG10535.1"/>
    <property type="molecule type" value="Genomic_DNA"/>
</dbReference>
<reference evidence="2 3" key="1">
    <citation type="submission" date="2021-05" db="EMBL/GenBank/DDBJ databases">
        <title>Comparative genomic studies on the polysaccharide-degrading batcterial strains of the Flammeovirga genus.</title>
        <authorList>
            <person name="Zewei F."/>
            <person name="Zheng Z."/>
            <person name="Yu L."/>
            <person name="Ruyue G."/>
            <person name="Yanhong M."/>
            <person name="Yuanyuan C."/>
            <person name="Jingyan G."/>
            <person name="Wenjun H."/>
        </authorList>
    </citation>
    <scope>NUCLEOTIDE SEQUENCE [LARGE SCALE GENOMIC DNA]</scope>
    <source>
        <strain evidence="2 3">YS10</strain>
        <plasmid evidence="2 3">p1</plasmid>
    </source>
</reference>